<comment type="caution">
    <text evidence="6">The sequence shown here is derived from an EMBL/GenBank/DDBJ whole genome shotgun (WGS) entry which is preliminary data.</text>
</comment>
<reference evidence="6" key="1">
    <citation type="submission" date="2021-03" db="EMBL/GenBank/DDBJ databases">
        <authorList>
            <person name="Li Z."/>
            <person name="Yang C."/>
        </authorList>
    </citation>
    <scope>NUCLEOTIDE SEQUENCE</scope>
    <source>
        <strain evidence="6">Dzin_1.0</strain>
        <tissue evidence="6">Leaf</tissue>
    </source>
</reference>
<feature type="binding site" description="axial binding residue" evidence="4">
    <location>
        <position position="439"/>
    </location>
    <ligand>
        <name>heme</name>
        <dbReference type="ChEBI" id="CHEBI:30413"/>
    </ligand>
    <ligandPart>
        <name>Fe</name>
        <dbReference type="ChEBI" id="CHEBI:18248"/>
    </ligandPart>
</feature>
<dbReference type="FunFam" id="1.10.630.10:FF:000011">
    <property type="entry name" value="Cytochrome P450 83B1"/>
    <property type="match status" value="1"/>
</dbReference>
<dbReference type="PROSITE" id="PS00086">
    <property type="entry name" value="CYTOCHROME_P450"/>
    <property type="match status" value="1"/>
</dbReference>
<dbReference type="PRINTS" id="PR00385">
    <property type="entry name" value="P450"/>
</dbReference>
<keyword evidence="7" id="KW-1185">Reference proteome</keyword>
<dbReference type="GO" id="GO:0005506">
    <property type="term" value="F:iron ion binding"/>
    <property type="evidence" value="ECO:0007669"/>
    <property type="project" value="InterPro"/>
</dbReference>
<evidence type="ECO:0000313" key="6">
    <source>
        <dbReference type="EMBL" id="KAJ0964244.1"/>
    </source>
</evidence>
<dbReference type="Pfam" id="PF00067">
    <property type="entry name" value="p450"/>
    <property type="match status" value="1"/>
</dbReference>
<dbReference type="Proteomes" id="UP001085076">
    <property type="component" value="Miscellaneous, Linkage group lg09"/>
</dbReference>
<gene>
    <name evidence="6" type="ORF">J5N97_029366</name>
</gene>
<keyword evidence="5" id="KW-0503">Monooxygenase</keyword>
<proteinExistence type="inferred from homology"/>
<dbReference type="SUPFAM" id="SSF48264">
    <property type="entry name" value="Cytochrome P450"/>
    <property type="match status" value="1"/>
</dbReference>
<dbReference type="CDD" id="cd11072">
    <property type="entry name" value="CYP71-like"/>
    <property type="match status" value="1"/>
</dbReference>
<organism evidence="6 7">
    <name type="scientific">Dioscorea zingiberensis</name>
    <dbReference type="NCBI Taxonomy" id="325984"/>
    <lineage>
        <taxon>Eukaryota</taxon>
        <taxon>Viridiplantae</taxon>
        <taxon>Streptophyta</taxon>
        <taxon>Embryophyta</taxon>
        <taxon>Tracheophyta</taxon>
        <taxon>Spermatophyta</taxon>
        <taxon>Magnoliopsida</taxon>
        <taxon>Liliopsida</taxon>
        <taxon>Dioscoreales</taxon>
        <taxon>Dioscoreaceae</taxon>
        <taxon>Dioscorea</taxon>
    </lineage>
</organism>
<evidence type="ECO:0000313" key="7">
    <source>
        <dbReference type="Proteomes" id="UP001085076"/>
    </source>
</evidence>
<evidence type="ECO:0008006" key="8">
    <source>
        <dbReference type="Google" id="ProtNLM"/>
    </source>
</evidence>
<comment type="similarity">
    <text evidence="1 5">Belongs to the cytochrome P450 family.</text>
</comment>
<keyword evidence="2 4" id="KW-0479">Metal-binding</keyword>
<sequence>MAPAIIFIVAVPLLLLLFILSYKHLLSGKKPNLPPSPPGLPIIGNLLQLSSLPHRSLHALSQTHGPLMLVRMGQVPTLVVSSAAVAREVLKTHDLAFSNRPFSKINEKLAYGGRNVSFSRYGEYWRQTRKLAVVHLLSSKRVQSFHSVRKHVASRMIEKISDGHEVVNLSEVVYDYSNGVVSRAVAGELGNAAKFREMMEEVSVLFGGFQVYDLFPAIGWLSKVTGLDAKLEKLARSWDVFLSGIVEEHVTRHRDAAAGEEEDFVDFLLSLTEEGPGDSKLDFVLTKDDIKALVMDMIGAGTDTSYVVLEWTMAELMKNPGKMKKAQDEVRERSNGKPTVTEDDVPQMSYLKAVIKEVLRLHPPPLLVPHESHQRIVLLQGYEIPERTRLIINAWSIGRDPNSWEDPEEFKPERFLGSSVDFNGLDFRFIPFGAGRRMCPGINFAISSIEFAVASLLYHFNWRLPDGMSIEDLNMDEAPGLTTPRKHSLHLIATPYLPQVFV</sequence>
<evidence type="ECO:0000256" key="5">
    <source>
        <dbReference type="RuleBase" id="RU000461"/>
    </source>
</evidence>
<dbReference type="GO" id="GO:0020037">
    <property type="term" value="F:heme binding"/>
    <property type="evidence" value="ECO:0007669"/>
    <property type="project" value="InterPro"/>
</dbReference>
<keyword evidence="3 4" id="KW-0408">Iron</keyword>
<dbReference type="InterPro" id="IPR002401">
    <property type="entry name" value="Cyt_P450_E_grp-I"/>
</dbReference>
<dbReference type="GO" id="GO:0004497">
    <property type="term" value="F:monooxygenase activity"/>
    <property type="evidence" value="ECO:0007669"/>
    <property type="project" value="UniProtKB-KW"/>
</dbReference>
<reference evidence="6" key="2">
    <citation type="journal article" date="2022" name="Hortic Res">
        <title>The genome of Dioscorea zingiberensis sheds light on the biosynthesis, origin and evolution of the medicinally important diosgenin saponins.</title>
        <authorList>
            <person name="Li Y."/>
            <person name="Tan C."/>
            <person name="Li Z."/>
            <person name="Guo J."/>
            <person name="Li S."/>
            <person name="Chen X."/>
            <person name="Wang C."/>
            <person name="Dai X."/>
            <person name="Yang H."/>
            <person name="Song W."/>
            <person name="Hou L."/>
            <person name="Xu J."/>
            <person name="Tong Z."/>
            <person name="Xu A."/>
            <person name="Yuan X."/>
            <person name="Wang W."/>
            <person name="Yang Q."/>
            <person name="Chen L."/>
            <person name="Sun Z."/>
            <person name="Wang K."/>
            <person name="Pan B."/>
            <person name="Chen J."/>
            <person name="Bao Y."/>
            <person name="Liu F."/>
            <person name="Qi X."/>
            <person name="Gang D.R."/>
            <person name="Wen J."/>
            <person name="Li J."/>
        </authorList>
    </citation>
    <scope>NUCLEOTIDE SEQUENCE</scope>
    <source>
        <strain evidence="6">Dzin_1.0</strain>
    </source>
</reference>
<dbReference type="PRINTS" id="PR00463">
    <property type="entry name" value="EP450I"/>
</dbReference>
<dbReference type="PANTHER" id="PTHR47955">
    <property type="entry name" value="CYTOCHROME P450 FAMILY 71 PROTEIN"/>
    <property type="match status" value="1"/>
</dbReference>
<dbReference type="PANTHER" id="PTHR47955:SF15">
    <property type="entry name" value="CYTOCHROME P450 71A2-LIKE"/>
    <property type="match status" value="1"/>
</dbReference>
<protein>
    <recommendedName>
        <fullName evidence="8">Cytochrome P450</fullName>
    </recommendedName>
</protein>
<dbReference type="Gene3D" id="1.10.630.10">
    <property type="entry name" value="Cytochrome P450"/>
    <property type="match status" value="1"/>
</dbReference>
<evidence type="ECO:0000256" key="2">
    <source>
        <dbReference type="ARBA" id="ARBA00022723"/>
    </source>
</evidence>
<keyword evidence="4 5" id="KW-0349">Heme</keyword>
<name>A0A9D5C0T4_9LILI</name>
<dbReference type="OrthoDB" id="1470350at2759"/>
<dbReference type="InterPro" id="IPR017972">
    <property type="entry name" value="Cyt_P450_CS"/>
</dbReference>
<dbReference type="AlphaFoldDB" id="A0A9D5C0T4"/>
<dbReference type="InterPro" id="IPR001128">
    <property type="entry name" value="Cyt_P450"/>
</dbReference>
<evidence type="ECO:0000256" key="3">
    <source>
        <dbReference type="ARBA" id="ARBA00023004"/>
    </source>
</evidence>
<evidence type="ECO:0000256" key="1">
    <source>
        <dbReference type="ARBA" id="ARBA00010617"/>
    </source>
</evidence>
<dbReference type="GO" id="GO:0016705">
    <property type="term" value="F:oxidoreductase activity, acting on paired donors, with incorporation or reduction of molecular oxygen"/>
    <property type="evidence" value="ECO:0007669"/>
    <property type="project" value="InterPro"/>
</dbReference>
<dbReference type="EMBL" id="JAGGNH010000009">
    <property type="protein sequence ID" value="KAJ0964244.1"/>
    <property type="molecule type" value="Genomic_DNA"/>
</dbReference>
<evidence type="ECO:0000256" key="4">
    <source>
        <dbReference type="PIRSR" id="PIRSR602401-1"/>
    </source>
</evidence>
<keyword evidence="5" id="KW-0560">Oxidoreductase</keyword>
<dbReference type="InterPro" id="IPR036396">
    <property type="entry name" value="Cyt_P450_sf"/>
</dbReference>
<comment type="cofactor">
    <cofactor evidence="4">
        <name>heme</name>
        <dbReference type="ChEBI" id="CHEBI:30413"/>
    </cofactor>
</comment>
<accession>A0A9D5C0T4</accession>